<dbReference type="Gene3D" id="3.30.70.360">
    <property type="match status" value="1"/>
</dbReference>
<accession>A0ABN5AVH9</accession>
<dbReference type="Pfam" id="PF07687">
    <property type="entry name" value="M20_dimer"/>
    <property type="match status" value="1"/>
</dbReference>
<dbReference type="InterPro" id="IPR002933">
    <property type="entry name" value="Peptidase_M20"/>
</dbReference>
<gene>
    <name evidence="3" type="ORF">CDV26_05390</name>
</gene>
<dbReference type="RefSeq" id="WP_088772411.1">
    <property type="nucleotide sequence ID" value="NZ_CP022132.1"/>
</dbReference>
<protein>
    <submittedName>
        <fullName evidence="3">Amidohydrolase</fullName>
    </submittedName>
</protein>
<dbReference type="InterPro" id="IPR017439">
    <property type="entry name" value="Amidohydrolase"/>
</dbReference>
<dbReference type="PANTHER" id="PTHR11014">
    <property type="entry name" value="PEPTIDASE M20 FAMILY MEMBER"/>
    <property type="match status" value="1"/>
</dbReference>
<evidence type="ECO:0000259" key="2">
    <source>
        <dbReference type="Pfam" id="PF07687"/>
    </source>
</evidence>
<sequence>MQKKYSLWRQDLHKYPEIGTDLHITSAKVAKLLKSFGLEVYENIGISGIVASLKNGTSNRSIALRADMDAIPIQEENAFIYKSKHNGAMHACGHDGHTTMLLVAAKELVKDPDFDGTVHFIFQPDEERGTGAQAMIDDGLFERFPADNVYGMHNIPGKPAGNFAIKSGSIMASESSFRIEIIGEGGHSSQPAASVDPIVIGSEIIMALQTIVSRNTDSREPTVVSVTNFETDGTTNVIASKAVITGDCRTFSESVQELIGKRIKEIANGICIAHNAKLKYNYSKDFYPTVNSEQATINAVKSAIATVGSDRVEPNCDALTVSEDFSSMTRVKPGAYIFIGNGTWGNHCKMLHNSQYDFNDEIIETGASYWINLVKQTLKSKEKE</sequence>
<evidence type="ECO:0000256" key="1">
    <source>
        <dbReference type="ARBA" id="ARBA00022801"/>
    </source>
</evidence>
<organism evidence="3 4">
    <name type="scientific">Francisella halioticida</name>
    <dbReference type="NCBI Taxonomy" id="549298"/>
    <lineage>
        <taxon>Bacteria</taxon>
        <taxon>Pseudomonadati</taxon>
        <taxon>Pseudomonadota</taxon>
        <taxon>Gammaproteobacteria</taxon>
        <taxon>Thiotrichales</taxon>
        <taxon>Francisellaceae</taxon>
        <taxon>Francisella</taxon>
    </lineage>
</organism>
<name>A0ABN5AVH9_9GAMM</name>
<dbReference type="SUPFAM" id="SSF53187">
    <property type="entry name" value="Zn-dependent exopeptidases"/>
    <property type="match status" value="1"/>
</dbReference>
<dbReference type="InterPro" id="IPR011650">
    <property type="entry name" value="Peptidase_M20_dimer"/>
</dbReference>
<evidence type="ECO:0000313" key="3">
    <source>
        <dbReference type="EMBL" id="ASG67894.1"/>
    </source>
</evidence>
<reference evidence="3 4" key="1">
    <citation type="submission" date="2017-06" db="EMBL/GenBank/DDBJ databases">
        <title>Complete genome of Francisella halioticida.</title>
        <authorList>
            <person name="Sjodin A."/>
        </authorList>
    </citation>
    <scope>NUCLEOTIDE SEQUENCE [LARGE SCALE GENOMIC DNA]</scope>
    <source>
        <strain evidence="3 4">DSM 23729</strain>
    </source>
</reference>
<dbReference type="PANTHER" id="PTHR11014:SF63">
    <property type="entry name" value="METALLOPEPTIDASE, PUTATIVE (AFU_ORTHOLOGUE AFUA_6G09600)-RELATED"/>
    <property type="match status" value="1"/>
</dbReference>
<dbReference type="Pfam" id="PF01546">
    <property type="entry name" value="Peptidase_M20"/>
    <property type="match status" value="1"/>
</dbReference>
<dbReference type="InterPro" id="IPR036264">
    <property type="entry name" value="Bact_exopeptidase_dim_dom"/>
</dbReference>
<dbReference type="EMBL" id="CP022132">
    <property type="protein sequence ID" value="ASG67894.1"/>
    <property type="molecule type" value="Genomic_DNA"/>
</dbReference>
<dbReference type="CDD" id="cd05666">
    <property type="entry name" value="M20_Acy1-like"/>
    <property type="match status" value="1"/>
</dbReference>
<dbReference type="NCBIfam" id="TIGR01891">
    <property type="entry name" value="amidohydrolases"/>
    <property type="match status" value="1"/>
</dbReference>
<dbReference type="Gene3D" id="3.40.630.10">
    <property type="entry name" value="Zn peptidases"/>
    <property type="match status" value="1"/>
</dbReference>
<keyword evidence="1" id="KW-0378">Hydrolase</keyword>
<keyword evidence="4" id="KW-1185">Reference proteome</keyword>
<dbReference type="Proteomes" id="UP000249910">
    <property type="component" value="Chromosome"/>
</dbReference>
<feature type="domain" description="Peptidase M20 dimerisation" evidence="2">
    <location>
        <begin position="176"/>
        <end position="268"/>
    </location>
</feature>
<proteinExistence type="predicted"/>
<dbReference type="PIRSF" id="PIRSF005962">
    <property type="entry name" value="Pept_M20D_amidohydro"/>
    <property type="match status" value="1"/>
</dbReference>
<evidence type="ECO:0000313" key="4">
    <source>
        <dbReference type="Proteomes" id="UP000249910"/>
    </source>
</evidence>
<dbReference type="SUPFAM" id="SSF55031">
    <property type="entry name" value="Bacterial exopeptidase dimerisation domain"/>
    <property type="match status" value="1"/>
</dbReference>